<evidence type="ECO:0000313" key="2">
    <source>
        <dbReference type="Proteomes" id="UP000184089"/>
    </source>
</evidence>
<dbReference type="InterPro" id="IPR008983">
    <property type="entry name" value="Tumour_necrosis_fac-like_dom"/>
</dbReference>
<dbReference type="Gene3D" id="2.60.120.40">
    <property type="match status" value="1"/>
</dbReference>
<dbReference type="AlphaFoldDB" id="A0AAQ1RV84"/>
<dbReference type="EMBL" id="FQVY01000001">
    <property type="protein sequence ID" value="SHF79675.1"/>
    <property type="molecule type" value="Genomic_DNA"/>
</dbReference>
<organism evidence="1 2">
    <name type="scientific">Bittarella massiliensis</name>
    <name type="common">ex Durand et al. 2017</name>
    <dbReference type="NCBI Taxonomy" id="1720313"/>
    <lineage>
        <taxon>Bacteria</taxon>
        <taxon>Bacillati</taxon>
        <taxon>Bacillota</taxon>
        <taxon>Clostridia</taxon>
        <taxon>Eubacteriales</taxon>
        <taxon>Oscillospiraceae</taxon>
        <taxon>Bittarella (ex Durand et al. 2017)</taxon>
    </lineage>
</organism>
<proteinExistence type="predicted"/>
<evidence type="ECO:0008006" key="3">
    <source>
        <dbReference type="Google" id="ProtNLM"/>
    </source>
</evidence>
<protein>
    <recommendedName>
        <fullName evidence="3">BclA C-terminal domain-containing protein</fullName>
    </recommendedName>
</protein>
<name>A0AAQ1RV84_9FIRM</name>
<accession>A0AAQ1RV84</accession>
<reference evidence="2" key="1">
    <citation type="submission" date="2016-11" db="EMBL/GenBank/DDBJ databases">
        <authorList>
            <person name="Jaros S."/>
            <person name="Januszkiewicz K."/>
            <person name="Wedrychowicz H."/>
        </authorList>
    </citation>
    <scope>NUCLEOTIDE SEQUENCE [LARGE SCALE GENOMIC DNA]</scope>
    <source>
        <strain evidence="2">DSM 4029</strain>
    </source>
</reference>
<sequence length="155" mass="16551">MGMQGNTGPTGPTGATGSAPDCSYAFFYQNGTLHISGLFGGLPIEGEGPRTDDIISDYGIFHILRPGVYWLNFDLNLPRASALSTRFTLQVNGNDLPGTFLRIEKEAGEPGFYAAQALIRLESASSFRLSSSSAFTISSTSPDDTLATLIIHQVE</sequence>
<gene>
    <name evidence="1" type="ORF">SAMN05444424_0711</name>
</gene>
<evidence type="ECO:0000313" key="1">
    <source>
        <dbReference type="EMBL" id="SHF79675.1"/>
    </source>
</evidence>
<dbReference type="Proteomes" id="UP000184089">
    <property type="component" value="Unassembled WGS sequence"/>
</dbReference>
<comment type="caution">
    <text evidence="1">The sequence shown here is derived from an EMBL/GenBank/DDBJ whole genome shotgun (WGS) entry which is preliminary data.</text>
</comment>